<organism evidence="4 5">
    <name type="scientific">Candidatus Amesbacteria bacterium RIFOXYB1_FULL_44_23</name>
    <dbReference type="NCBI Taxonomy" id="1797263"/>
    <lineage>
        <taxon>Bacteria</taxon>
        <taxon>Candidatus Amesiibacteriota</taxon>
    </lineage>
</organism>
<dbReference type="AlphaFoldDB" id="A0A1F4ZUD0"/>
<dbReference type="CDD" id="cd18082">
    <property type="entry name" value="SpoU-like_family"/>
    <property type="match status" value="1"/>
</dbReference>
<dbReference type="EMBL" id="MEXR01000043">
    <property type="protein sequence ID" value="OGD08994.1"/>
    <property type="molecule type" value="Genomic_DNA"/>
</dbReference>
<dbReference type="GO" id="GO:0008173">
    <property type="term" value="F:RNA methyltransferase activity"/>
    <property type="evidence" value="ECO:0007669"/>
    <property type="project" value="InterPro"/>
</dbReference>
<evidence type="ECO:0000256" key="1">
    <source>
        <dbReference type="ARBA" id="ARBA00022603"/>
    </source>
</evidence>
<comment type="caution">
    <text evidence="4">The sequence shown here is derived from an EMBL/GenBank/DDBJ whole genome shotgun (WGS) entry which is preliminary data.</text>
</comment>
<dbReference type="Proteomes" id="UP000176424">
    <property type="component" value="Unassembled WGS sequence"/>
</dbReference>
<accession>A0A1F4ZUD0</accession>
<evidence type="ECO:0000256" key="2">
    <source>
        <dbReference type="ARBA" id="ARBA00022679"/>
    </source>
</evidence>
<dbReference type="PANTHER" id="PTHR43191">
    <property type="entry name" value="RRNA METHYLTRANSFERASE 3"/>
    <property type="match status" value="1"/>
</dbReference>
<proteinExistence type="predicted"/>
<evidence type="ECO:0000313" key="5">
    <source>
        <dbReference type="Proteomes" id="UP000176424"/>
    </source>
</evidence>
<dbReference type="Gene3D" id="3.40.1280.10">
    <property type="match status" value="1"/>
</dbReference>
<feature type="domain" description="tRNA/rRNA methyltransferase SpoU type" evidence="3">
    <location>
        <begin position="96"/>
        <end position="231"/>
    </location>
</feature>
<name>A0A1F4ZUD0_9BACT</name>
<dbReference type="GO" id="GO:0006396">
    <property type="term" value="P:RNA processing"/>
    <property type="evidence" value="ECO:0007669"/>
    <property type="project" value="InterPro"/>
</dbReference>
<sequence>MTLKSYKSDFNHSYSFGVFPTLELAINNPQILSQVIISSKASANSGVHRLLEICRLNQIPVSQNDPALSKLGAAPNAYAMGVFNKFTCSLDPKSNHIVLVSPQDMGNLGSIVRTLVGFNFHNLALIKPAVDIFDPKVIRSSMGAIFKINFSYFESFTDYSQKFKANYYPFMTNAKASLPNTNFTSPYSLIFGSESDGLPEEFSRLGTPVVIPHTKGIDSLNLSSAVAIAAYAAYTQN</sequence>
<dbReference type="InterPro" id="IPR051259">
    <property type="entry name" value="rRNA_Methyltransferase"/>
</dbReference>
<dbReference type="InterPro" id="IPR001537">
    <property type="entry name" value="SpoU_MeTrfase"/>
</dbReference>
<dbReference type="STRING" id="1797263.A2397_05890"/>
<protein>
    <recommendedName>
        <fullName evidence="3">tRNA/rRNA methyltransferase SpoU type domain-containing protein</fullName>
    </recommendedName>
</protein>
<dbReference type="InterPro" id="IPR029028">
    <property type="entry name" value="Alpha/beta_knot_MTases"/>
</dbReference>
<dbReference type="PANTHER" id="PTHR43191:SF2">
    <property type="entry name" value="RRNA METHYLTRANSFERASE 3, MITOCHONDRIAL"/>
    <property type="match status" value="1"/>
</dbReference>
<keyword evidence="1" id="KW-0489">Methyltransferase</keyword>
<evidence type="ECO:0000259" key="3">
    <source>
        <dbReference type="Pfam" id="PF00588"/>
    </source>
</evidence>
<gene>
    <name evidence="4" type="ORF">A2397_05890</name>
</gene>
<dbReference type="GO" id="GO:0032259">
    <property type="term" value="P:methylation"/>
    <property type="evidence" value="ECO:0007669"/>
    <property type="project" value="UniProtKB-KW"/>
</dbReference>
<evidence type="ECO:0000313" key="4">
    <source>
        <dbReference type="EMBL" id="OGD08994.1"/>
    </source>
</evidence>
<dbReference type="SUPFAM" id="SSF75217">
    <property type="entry name" value="alpha/beta knot"/>
    <property type="match status" value="1"/>
</dbReference>
<dbReference type="InterPro" id="IPR029026">
    <property type="entry name" value="tRNA_m1G_MTases_N"/>
</dbReference>
<dbReference type="GO" id="GO:0003723">
    <property type="term" value="F:RNA binding"/>
    <property type="evidence" value="ECO:0007669"/>
    <property type="project" value="InterPro"/>
</dbReference>
<dbReference type="Pfam" id="PF00588">
    <property type="entry name" value="SpoU_methylase"/>
    <property type="match status" value="1"/>
</dbReference>
<keyword evidence="2" id="KW-0808">Transferase</keyword>
<reference evidence="4 5" key="1">
    <citation type="journal article" date="2016" name="Nat. Commun.">
        <title>Thousands of microbial genomes shed light on interconnected biogeochemical processes in an aquifer system.</title>
        <authorList>
            <person name="Anantharaman K."/>
            <person name="Brown C.T."/>
            <person name="Hug L.A."/>
            <person name="Sharon I."/>
            <person name="Castelle C.J."/>
            <person name="Probst A.J."/>
            <person name="Thomas B.C."/>
            <person name="Singh A."/>
            <person name="Wilkins M.J."/>
            <person name="Karaoz U."/>
            <person name="Brodie E.L."/>
            <person name="Williams K.H."/>
            <person name="Hubbard S.S."/>
            <person name="Banfield J.F."/>
        </authorList>
    </citation>
    <scope>NUCLEOTIDE SEQUENCE [LARGE SCALE GENOMIC DNA]</scope>
</reference>